<dbReference type="Proteomes" id="UP001162501">
    <property type="component" value="Chromosome 31"/>
</dbReference>
<proteinExistence type="predicted"/>
<protein>
    <submittedName>
        <fullName evidence="1">Uncharacterized protein</fullName>
    </submittedName>
</protein>
<reference evidence="1" key="1">
    <citation type="submission" date="2023-05" db="EMBL/GenBank/DDBJ databases">
        <authorList>
            <consortium name="ELIXIR-Norway"/>
        </authorList>
    </citation>
    <scope>NUCLEOTIDE SEQUENCE</scope>
</reference>
<gene>
    <name evidence="1" type="ORF">MRATA1EN22A_LOCUS20733</name>
</gene>
<organism evidence="1 2">
    <name type="scientific">Rangifer tarandus platyrhynchus</name>
    <name type="common">Svalbard reindeer</name>
    <dbReference type="NCBI Taxonomy" id="3082113"/>
    <lineage>
        <taxon>Eukaryota</taxon>
        <taxon>Metazoa</taxon>
        <taxon>Chordata</taxon>
        <taxon>Craniata</taxon>
        <taxon>Vertebrata</taxon>
        <taxon>Euteleostomi</taxon>
        <taxon>Mammalia</taxon>
        <taxon>Eutheria</taxon>
        <taxon>Laurasiatheria</taxon>
        <taxon>Artiodactyla</taxon>
        <taxon>Ruminantia</taxon>
        <taxon>Pecora</taxon>
        <taxon>Cervidae</taxon>
        <taxon>Odocoileinae</taxon>
        <taxon>Rangifer</taxon>
    </lineage>
</organism>
<name>A0AC59ZRB9_RANTA</name>
<evidence type="ECO:0000313" key="1">
    <source>
        <dbReference type="EMBL" id="CAN0474649.1"/>
    </source>
</evidence>
<dbReference type="EMBL" id="OX596115">
    <property type="protein sequence ID" value="CAN0474649.1"/>
    <property type="molecule type" value="Genomic_DNA"/>
</dbReference>
<evidence type="ECO:0000313" key="2">
    <source>
        <dbReference type="Proteomes" id="UP001162501"/>
    </source>
</evidence>
<sequence>MILTVTKQDSNHKGEHSEPAAEDADVSSTTWPDRLAAKEARGVVCSQSAVLRRTHHGSQGATDRGAAPGSGSALALQARVQPCLGRGADTDRRGPGRAQRDRLHPSGRRQGRTDCGGFLSKSRLYGNKVIQPFLPLQSLEEQFLNNFL</sequence>
<reference evidence="1" key="2">
    <citation type="submission" date="2025-03" db="EMBL/GenBank/DDBJ databases">
        <authorList>
            <consortium name="ELIXIR-Norway"/>
            <consortium name="Elixir Norway"/>
        </authorList>
    </citation>
    <scope>NUCLEOTIDE SEQUENCE</scope>
</reference>
<accession>A0AC59ZRB9</accession>